<evidence type="ECO:0000256" key="1">
    <source>
        <dbReference type="SAM" id="MobiDB-lite"/>
    </source>
</evidence>
<dbReference type="RefSeq" id="XP_028475987.1">
    <property type="nucleotide sequence ID" value="XM_028624013.1"/>
</dbReference>
<accession>A0A427XR31</accession>
<proteinExistence type="predicted"/>
<dbReference type="OrthoDB" id="270318at2759"/>
<evidence type="ECO:0000313" key="2">
    <source>
        <dbReference type="EMBL" id="RSH81268.1"/>
    </source>
</evidence>
<dbReference type="Gene3D" id="1.10.600.10">
    <property type="entry name" value="Farnesyl Diphosphate Synthase"/>
    <property type="match status" value="1"/>
</dbReference>
<gene>
    <name evidence="2" type="ORF">EHS24_008708</name>
</gene>
<evidence type="ECO:0008006" key="4">
    <source>
        <dbReference type="Google" id="ProtNLM"/>
    </source>
</evidence>
<reference evidence="2 3" key="1">
    <citation type="submission" date="2018-11" db="EMBL/GenBank/DDBJ databases">
        <title>Genome sequence of Apiotrichum porosum DSM 27194.</title>
        <authorList>
            <person name="Aliyu H."/>
            <person name="Gorte O."/>
            <person name="Ochsenreither K."/>
        </authorList>
    </citation>
    <scope>NUCLEOTIDE SEQUENCE [LARGE SCALE GENOMIC DNA]</scope>
    <source>
        <strain evidence="2 3">DSM 27194</strain>
    </source>
</reference>
<dbReference type="Proteomes" id="UP000279236">
    <property type="component" value="Unassembled WGS sequence"/>
</dbReference>
<organism evidence="2 3">
    <name type="scientific">Apiotrichum porosum</name>
    <dbReference type="NCBI Taxonomy" id="105984"/>
    <lineage>
        <taxon>Eukaryota</taxon>
        <taxon>Fungi</taxon>
        <taxon>Dikarya</taxon>
        <taxon>Basidiomycota</taxon>
        <taxon>Agaricomycotina</taxon>
        <taxon>Tremellomycetes</taxon>
        <taxon>Trichosporonales</taxon>
        <taxon>Trichosporonaceae</taxon>
        <taxon>Apiotrichum</taxon>
    </lineage>
</organism>
<feature type="compositionally biased region" description="Basic residues" evidence="1">
    <location>
        <begin position="46"/>
        <end position="62"/>
    </location>
</feature>
<dbReference type="EMBL" id="RSCE01000007">
    <property type="protein sequence ID" value="RSH81268.1"/>
    <property type="molecule type" value="Genomic_DNA"/>
</dbReference>
<dbReference type="STRING" id="105984.A0A427XR31"/>
<dbReference type="InterPro" id="IPR002060">
    <property type="entry name" value="Squ/phyt_synthse"/>
</dbReference>
<name>A0A427XR31_9TREE</name>
<feature type="compositionally biased region" description="Low complexity" evidence="1">
    <location>
        <begin position="35"/>
        <end position="45"/>
    </location>
</feature>
<dbReference type="InterPro" id="IPR008949">
    <property type="entry name" value="Isoprenoid_synthase_dom_sf"/>
</dbReference>
<protein>
    <recommendedName>
        <fullName evidence="4">NADH dehydrogenase (Ubiquinone) complex I, assembly factor 6</fullName>
    </recommendedName>
</protein>
<feature type="region of interest" description="Disordered" evidence="1">
    <location>
        <begin position="18"/>
        <end position="88"/>
    </location>
</feature>
<comment type="caution">
    <text evidence="2">The sequence shown here is derived from an EMBL/GenBank/DDBJ whole genome shotgun (WGS) entry which is preliminary data.</text>
</comment>
<dbReference type="GeneID" id="39593251"/>
<evidence type="ECO:0000313" key="3">
    <source>
        <dbReference type="Proteomes" id="UP000279236"/>
    </source>
</evidence>
<sequence length="433" mass="47451">MRPPALRRALAPALRLTRGHAGCSNPHHHHPPTPSSSSASSAAPAHTHHSHSHSHTPTHAHVHSSAAAQTPSALPHRTPGAALNVPTTAGGPHESAAYCASLVQRLDPDAWLTSYFWPKRERDWWFAIRAFNALEERNRRSSLRLQHMNKLLLRDTLLPRAPGGHTRASLKLYSPLTDNLQLELHQVTTTVSQPAIAAMRLQFWRDALSAIYSDNKPVPQHPVAIALAEMRKARPVMKYYLSQMIEVRAKTLSLPPASPSLEEYITTYSPLAGALLQGPLPILLAPSDAGTSHIAHTLSHVANLLAVTTLLRGMPQLAAKRQLAIPSDVLASHGVVEEQVFRAGAEASGLKDAVFQIATRGMDELITARTDLKSDNGKVVPAQTMPLFLAAVPAERYLQRLEAADFDVFSQELQKADWKLAPKIWWTYQTGKL</sequence>
<dbReference type="SUPFAM" id="SSF48576">
    <property type="entry name" value="Terpenoid synthases"/>
    <property type="match status" value="1"/>
</dbReference>
<dbReference type="Pfam" id="PF00494">
    <property type="entry name" value="SQS_PSY"/>
    <property type="match status" value="1"/>
</dbReference>
<dbReference type="AlphaFoldDB" id="A0A427XR31"/>
<keyword evidence="3" id="KW-1185">Reference proteome</keyword>